<gene>
    <name evidence="2" type="primary">ZBED9-L8</name>
    <name evidence="2" type="ORF">Hamer_G007859</name>
</gene>
<evidence type="ECO:0000313" key="3">
    <source>
        <dbReference type="Proteomes" id="UP000747542"/>
    </source>
</evidence>
<reference evidence="2" key="1">
    <citation type="journal article" date="2021" name="Sci. Adv.">
        <title>The American lobster genome reveals insights on longevity, neural, and immune adaptations.</title>
        <authorList>
            <person name="Polinski J.M."/>
            <person name="Zimin A.V."/>
            <person name="Clark K.F."/>
            <person name="Kohn A.B."/>
            <person name="Sadowski N."/>
            <person name="Timp W."/>
            <person name="Ptitsyn A."/>
            <person name="Khanna P."/>
            <person name="Romanova D.Y."/>
            <person name="Williams P."/>
            <person name="Greenwood S.J."/>
            <person name="Moroz L.L."/>
            <person name="Walt D.R."/>
            <person name="Bodnar A.G."/>
        </authorList>
    </citation>
    <scope>NUCLEOTIDE SEQUENCE</scope>
    <source>
        <strain evidence="2">GMGI-L3</strain>
    </source>
</reference>
<dbReference type="AlphaFoldDB" id="A0A8J5JWA3"/>
<feature type="transmembrane region" description="Helical" evidence="1">
    <location>
        <begin position="297"/>
        <end position="316"/>
    </location>
</feature>
<name>A0A8J5JWA3_HOMAM</name>
<dbReference type="EMBL" id="JAHLQT010027705">
    <property type="protein sequence ID" value="KAG7162343.1"/>
    <property type="molecule type" value="Genomic_DNA"/>
</dbReference>
<organism evidence="2 3">
    <name type="scientific">Homarus americanus</name>
    <name type="common">American lobster</name>
    <dbReference type="NCBI Taxonomy" id="6706"/>
    <lineage>
        <taxon>Eukaryota</taxon>
        <taxon>Metazoa</taxon>
        <taxon>Ecdysozoa</taxon>
        <taxon>Arthropoda</taxon>
        <taxon>Crustacea</taxon>
        <taxon>Multicrustacea</taxon>
        <taxon>Malacostraca</taxon>
        <taxon>Eumalacostraca</taxon>
        <taxon>Eucarida</taxon>
        <taxon>Decapoda</taxon>
        <taxon>Pleocyemata</taxon>
        <taxon>Astacidea</taxon>
        <taxon>Nephropoidea</taxon>
        <taxon>Nephropidae</taxon>
        <taxon>Homarus</taxon>
    </lineage>
</organism>
<evidence type="ECO:0000313" key="2">
    <source>
        <dbReference type="EMBL" id="KAG7162343.1"/>
    </source>
</evidence>
<comment type="caution">
    <text evidence="2">The sequence shown here is derived from an EMBL/GenBank/DDBJ whole genome shotgun (WGS) entry which is preliminary data.</text>
</comment>
<evidence type="ECO:0000256" key="1">
    <source>
        <dbReference type="SAM" id="Phobius"/>
    </source>
</evidence>
<dbReference type="Gene3D" id="1.10.287.70">
    <property type="match status" value="1"/>
</dbReference>
<protein>
    <submittedName>
        <fullName evidence="2">SCAN domain-containing protein 3-like 8</fullName>
    </submittedName>
</protein>
<keyword evidence="3" id="KW-1185">Reference proteome</keyword>
<dbReference type="PANTHER" id="PTHR45913:SF22">
    <property type="entry name" value="SCAN BOX DOMAIN-CONTAINING PROTEIN"/>
    <property type="match status" value="1"/>
</dbReference>
<keyword evidence="1" id="KW-0472">Membrane</keyword>
<keyword evidence="1" id="KW-1133">Transmembrane helix</keyword>
<accession>A0A8J5JWA3</accession>
<dbReference type="PANTHER" id="PTHR45913">
    <property type="entry name" value="EPM2A-INTERACTING PROTEIN 1"/>
    <property type="match status" value="1"/>
</dbReference>
<feature type="non-terminal residue" evidence="2">
    <location>
        <position position="418"/>
    </location>
</feature>
<keyword evidence="1" id="KW-0812">Transmembrane</keyword>
<proteinExistence type="predicted"/>
<dbReference type="Proteomes" id="UP000747542">
    <property type="component" value="Unassembled WGS sequence"/>
</dbReference>
<sequence>MKEDEPNSSICFHAPSKITVRTSLTLNNLWGMFVVFSGGHLLSLLVLCEVPQCEICHKVLGNDSMKPFQLKLHQRLAQRDRAFLKNKSDGLKKLWLDDSGSTQQTSKATTHASYVIAIAKIVLNDVAVNKLKQIPLSNNNNKSRIRDIAHNIKDQDVIGVCTNGAPAIGYFPDINTIQITMALTRNPFKCHGNDVPTKLQEEFCLLKHNSSAKDEFNFVSLSEFWVKMCPIYPGLGNNALRVLMQFSVTYLCESSFPSLLPIKSTTRNKHQVECDLRTCRNAVSPKQQVVDPFQGELWVALLVSVVAWGVTLWLIHRAWRWFAGGRGVKFTTAFLYGWGALLERPPSNPSVSDSGKPVTTAGGLQKVKEGSYSFFSAKYHITVIIDSKYTNSYGQTPFYISKRGIKVLAAFGWSFRHV</sequence>